<sequence length="168" mass="16815">MRTSVLSVFSFSRLSVIQVATSFMPSCSLVLADVGLLGGAEGGSLGYAADDLRGCGSEGGEADSLGPSGEEGDDPFQGLASDAGAAEAVYQGAVADRVEGCREIQENEGHGFTLVGQGSDVVRGCDEGGFGAVVGPESELSGVEGVGGFQGGGELSVDDFLNHFGGER</sequence>
<proteinExistence type="predicted"/>
<keyword evidence="3" id="KW-1185">Reference proteome</keyword>
<comment type="caution">
    <text evidence="2">The sequence shown here is derived from an EMBL/GenBank/DDBJ whole genome shotgun (WGS) entry which is preliminary data.</text>
</comment>
<organism evidence="2 3">
    <name type="scientific">Pleurodeles waltl</name>
    <name type="common">Iberian ribbed newt</name>
    <dbReference type="NCBI Taxonomy" id="8319"/>
    <lineage>
        <taxon>Eukaryota</taxon>
        <taxon>Metazoa</taxon>
        <taxon>Chordata</taxon>
        <taxon>Craniata</taxon>
        <taxon>Vertebrata</taxon>
        <taxon>Euteleostomi</taxon>
        <taxon>Amphibia</taxon>
        <taxon>Batrachia</taxon>
        <taxon>Caudata</taxon>
        <taxon>Salamandroidea</taxon>
        <taxon>Salamandridae</taxon>
        <taxon>Pleurodelinae</taxon>
        <taxon>Pleurodeles</taxon>
    </lineage>
</organism>
<evidence type="ECO:0000313" key="3">
    <source>
        <dbReference type="Proteomes" id="UP001066276"/>
    </source>
</evidence>
<evidence type="ECO:0000256" key="1">
    <source>
        <dbReference type="SAM" id="MobiDB-lite"/>
    </source>
</evidence>
<reference evidence="2" key="1">
    <citation type="journal article" date="2022" name="bioRxiv">
        <title>Sequencing and chromosome-scale assembly of the giantPleurodeles waltlgenome.</title>
        <authorList>
            <person name="Brown T."/>
            <person name="Elewa A."/>
            <person name="Iarovenko S."/>
            <person name="Subramanian E."/>
            <person name="Araus A.J."/>
            <person name="Petzold A."/>
            <person name="Susuki M."/>
            <person name="Suzuki K.-i.T."/>
            <person name="Hayashi T."/>
            <person name="Toyoda A."/>
            <person name="Oliveira C."/>
            <person name="Osipova E."/>
            <person name="Leigh N.D."/>
            <person name="Simon A."/>
            <person name="Yun M.H."/>
        </authorList>
    </citation>
    <scope>NUCLEOTIDE SEQUENCE</scope>
    <source>
        <strain evidence="2">20211129_DDA</strain>
        <tissue evidence="2">Liver</tissue>
    </source>
</reference>
<protein>
    <submittedName>
        <fullName evidence="2">Uncharacterized protein</fullName>
    </submittedName>
</protein>
<name>A0AAV7SN52_PLEWA</name>
<dbReference type="AlphaFoldDB" id="A0AAV7SN52"/>
<dbReference type="Proteomes" id="UP001066276">
    <property type="component" value="Chromosome 4_2"/>
</dbReference>
<accession>A0AAV7SN52</accession>
<dbReference type="EMBL" id="JANPWB010000008">
    <property type="protein sequence ID" value="KAJ1165524.1"/>
    <property type="molecule type" value="Genomic_DNA"/>
</dbReference>
<feature type="region of interest" description="Disordered" evidence="1">
    <location>
        <begin position="58"/>
        <end position="78"/>
    </location>
</feature>
<gene>
    <name evidence="2" type="ORF">NDU88_005951</name>
</gene>
<evidence type="ECO:0000313" key="2">
    <source>
        <dbReference type="EMBL" id="KAJ1165524.1"/>
    </source>
</evidence>